<feature type="chain" id="PRO_5021279540" evidence="1">
    <location>
        <begin position="22"/>
        <end position="337"/>
    </location>
</feature>
<dbReference type="OrthoDB" id="849450at2"/>
<feature type="signal peptide" evidence="1">
    <location>
        <begin position="1"/>
        <end position="21"/>
    </location>
</feature>
<keyword evidence="1" id="KW-0732">Signal</keyword>
<gene>
    <name evidence="2" type="ORF">FJM65_09360</name>
</gene>
<dbReference type="AlphaFoldDB" id="A0A501W521"/>
<proteinExistence type="predicted"/>
<dbReference type="Proteomes" id="UP000316727">
    <property type="component" value="Unassembled WGS sequence"/>
</dbReference>
<reference evidence="2 3" key="1">
    <citation type="submission" date="2019-06" db="EMBL/GenBank/DDBJ databases">
        <title>A novel bacterium of genus Pontibacter, isolated from marine sediment.</title>
        <authorList>
            <person name="Huang H."/>
            <person name="Mo K."/>
            <person name="Hu Y."/>
        </authorList>
    </citation>
    <scope>NUCLEOTIDE SEQUENCE [LARGE SCALE GENOMIC DNA]</scope>
    <source>
        <strain evidence="2 3">HB172049</strain>
    </source>
</reference>
<name>A0A501W521_9BACT</name>
<comment type="caution">
    <text evidence="2">The sequence shown here is derived from an EMBL/GenBank/DDBJ whole genome shotgun (WGS) entry which is preliminary data.</text>
</comment>
<sequence>MKTFISLSLLLCLAFSTVAQTNYFKPKKLKAKSTYTHIETKTEFPVIIDKYKRTSVYSFNKEEINIGATYEIKNNYDKTTFTVYVYPADDKSEGRLRSEYLSSLQSIANASYRGVGASQHPVRYMDDEYKINGYTADIASKFGRSSSRLTVYECGSWFLKIRLSSESLDSIAFENLEKKIVDVFSPAKLVKQNPLSGKFKIHLAKGAFRDSTMLHTVLGSSYKKFEWMSENIDSVELMASIPDLYLEYNSIPLKEMVKLWQESPFKSSTATDKYLAELKMVIDSGFLNEMIVDQYHAVVILPEGLELDLKAYRSWLLQNPISIDINEKFYVLSSSEE</sequence>
<protein>
    <submittedName>
        <fullName evidence="2">Uncharacterized protein</fullName>
    </submittedName>
</protein>
<evidence type="ECO:0000313" key="2">
    <source>
        <dbReference type="EMBL" id="TPE44348.1"/>
    </source>
</evidence>
<keyword evidence="3" id="KW-1185">Reference proteome</keyword>
<evidence type="ECO:0000313" key="3">
    <source>
        <dbReference type="Proteomes" id="UP000316727"/>
    </source>
</evidence>
<dbReference type="RefSeq" id="WP_140621239.1">
    <property type="nucleotide sequence ID" value="NZ_VFRQ01000004.1"/>
</dbReference>
<accession>A0A501W521</accession>
<organism evidence="2 3">
    <name type="scientific">Pontibacter mangrovi</name>
    <dbReference type="NCBI Taxonomy" id="2589816"/>
    <lineage>
        <taxon>Bacteria</taxon>
        <taxon>Pseudomonadati</taxon>
        <taxon>Bacteroidota</taxon>
        <taxon>Cytophagia</taxon>
        <taxon>Cytophagales</taxon>
        <taxon>Hymenobacteraceae</taxon>
        <taxon>Pontibacter</taxon>
    </lineage>
</organism>
<evidence type="ECO:0000256" key="1">
    <source>
        <dbReference type="SAM" id="SignalP"/>
    </source>
</evidence>
<dbReference type="EMBL" id="VFRQ01000004">
    <property type="protein sequence ID" value="TPE44348.1"/>
    <property type="molecule type" value="Genomic_DNA"/>
</dbReference>